<reference evidence="1 2" key="1">
    <citation type="submission" date="2019-03" db="EMBL/GenBank/DDBJ databases">
        <title>Complete Genome Sequence of the Escherichia Bacteriophage L27.</title>
        <authorList>
            <person name="Fujiki J."/>
            <person name="Munby M."/>
            <person name="Usui M."/>
            <person name="Tamura Y."/>
            <person name="Sasaki M."/>
            <person name="Sawa H."/>
            <person name="Iwano H."/>
        </authorList>
    </citation>
    <scope>NUCLEOTIDE SEQUENCE [LARGE SCALE GENOMIC DNA]</scope>
</reference>
<sequence length="35" mass="4141">MFNLFNKLLTWSLLFSYRSLPFLSDSLNIPFKSSL</sequence>
<evidence type="ECO:0000313" key="2">
    <source>
        <dbReference type="Proteomes" id="UP000308570"/>
    </source>
</evidence>
<proteinExistence type="predicted"/>
<dbReference type="Proteomes" id="UP000308570">
    <property type="component" value="Segment"/>
</dbReference>
<organism evidence="1 2">
    <name type="scientific">Escherichia phage L27</name>
    <dbReference type="NCBI Taxonomy" id="2562890"/>
    <lineage>
        <taxon>Viruses</taxon>
        <taxon>Duplodnaviria</taxon>
        <taxon>Heunggongvirae</taxon>
        <taxon>Uroviricota</taxon>
        <taxon>Caudoviricetes</taxon>
        <taxon>Andersonviridae</taxon>
        <taxon>Ounavirinae</taxon>
        <taxon>Felixounavirus</taxon>
        <taxon>Felixounavirus L27</taxon>
    </lineage>
</organism>
<name>A0A455XAT1_9CAUD</name>
<keyword evidence="2" id="KW-1185">Reference proteome</keyword>
<dbReference type="EMBL" id="LC473039">
    <property type="protein sequence ID" value="BBJ27032.1"/>
    <property type="molecule type" value="Genomic_DNA"/>
</dbReference>
<protein>
    <submittedName>
        <fullName evidence="1">Uncharacterized protein</fullName>
    </submittedName>
</protein>
<accession>A0A455XAT1</accession>
<evidence type="ECO:0000313" key="1">
    <source>
        <dbReference type="EMBL" id="BBJ27032.1"/>
    </source>
</evidence>